<dbReference type="Proteomes" id="UP000281128">
    <property type="component" value="Unassembled WGS sequence"/>
</dbReference>
<evidence type="ECO:0000313" key="2">
    <source>
        <dbReference type="EMBL" id="RKF14063.1"/>
    </source>
</evidence>
<proteinExistence type="predicted"/>
<sequence length="249" mass="29020">MEEALELGEYLPQSFAAAHEQSYLDFLWSAFRTNYEAERYEFASLAFHLLYMSFVSFSIWQIRLARPKQFQMAMVGFRNEDEKGLMDCESPFKFYDALKESQIFRFLKLIGCTNHQVGEFAKFVRRRNRIAHPTGSVFFNDRAALDKEITEMMREVRNIEAHMQPVILELYRSFLISSSDEEEREYTDPEDEVTVNFVHANYMSAADLFVCKDFAIEELEGEELFEGVGVLHETLKSTYFGEDEGTAVA</sequence>
<keyword evidence="1" id="KW-0812">Transmembrane</keyword>
<dbReference type="EMBL" id="RAPE01000003">
    <property type="protein sequence ID" value="RKF14063.1"/>
    <property type="molecule type" value="Genomic_DNA"/>
</dbReference>
<protein>
    <submittedName>
        <fullName evidence="2">Uncharacterized protein</fullName>
    </submittedName>
</protein>
<dbReference type="OrthoDB" id="7824426at2"/>
<feature type="transmembrane region" description="Helical" evidence="1">
    <location>
        <begin position="42"/>
        <end position="62"/>
    </location>
</feature>
<dbReference type="AlphaFoldDB" id="A0A3A8AV66"/>
<keyword evidence="1" id="KW-1133">Transmembrane helix</keyword>
<reference evidence="2 3" key="1">
    <citation type="submission" date="2018-09" db="EMBL/GenBank/DDBJ databases">
        <title>Roseovarius spongiae sp. nov., isolated from a marine sponge.</title>
        <authorList>
            <person name="Zhuang L."/>
            <person name="Luo L."/>
        </authorList>
    </citation>
    <scope>NUCLEOTIDE SEQUENCE [LARGE SCALE GENOMIC DNA]</scope>
    <source>
        <strain evidence="2 3">HN-E21</strain>
    </source>
</reference>
<gene>
    <name evidence="2" type="ORF">D6850_12900</name>
</gene>
<comment type="caution">
    <text evidence="2">The sequence shown here is derived from an EMBL/GenBank/DDBJ whole genome shotgun (WGS) entry which is preliminary data.</text>
</comment>
<dbReference type="RefSeq" id="WP_121167538.1">
    <property type="nucleotide sequence ID" value="NZ_RAPE01000003.1"/>
</dbReference>
<evidence type="ECO:0000313" key="3">
    <source>
        <dbReference type="Proteomes" id="UP000281128"/>
    </source>
</evidence>
<evidence type="ECO:0000256" key="1">
    <source>
        <dbReference type="SAM" id="Phobius"/>
    </source>
</evidence>
<organism evidence="2 3">
    <name type="scientific">Roseovarius spongiae</name>
    <dbReference type="NCBI Taxonomy" id="2320272"/>
    <lineage>
        <taxon>Bacteria</taxon>
        <taxon>Pseudomonadati</taxon>
        <taxon>Pseudomonadota</taxon>
        <taxon>Alphaproteobacteria</taxon>
        <taxon>Rhodobacterales</taxon>
        <taxon>Roseobacteraceae</taxon>
        <taxon>Roseovarius</taxon>
    </lineage>
</organism>
<name>A0A3A8AV66_9RHOB</name>
<accession>A0A3A8AV66</accession>
<keyword evidence="3" id="KW-1185">Reference proteome</keyword>
<keyword evidence="1" id="KW-0472">Membrane</keyword>